<dbReference type="InterPro" id="IPR038741">
    <property type="entry name" value="AP5B1"/>
</dbReference>
<reference evidence="3" key="1">
    <citation type="journal article" date="2022" name="Plant J.">
        <title>Strategies of tolerance reflected in two North American maple genomes.</title>
        <authorList>
            <person name="McEvoy S.L."/>
            <person name="Sezen U.U."/>
            <person name="Trouern-Trend A."/>
            <person name="McMahon S.M."/>
            <person name="Schaberg P.G."/>
            <person name="Yang J."/>
            <person name="Wegrzyn J.L."/>
            <person name="Swenson N.G."/>
        </authorList>
    </citation>
    <scope>NUCLEOTIDE SEQUENCE</scope>
    <source>
        <strain evidence="3">NS2018</strain>
    </source>
</reference>
<dbReference type="Proteomes" id="UP001168877">
    <property type="component" value="Unassembled WGS sequence"/>
</dbReference>
<evidence type="ECO:0000259" key="2">
    <source>
        <dbReference type="Pfam" id="PF21590"/>
    </source>
</evidence>
<dbReference type="InterPro" id="IPR048981">
    <property type="entry name" value="AP5B1_C"/>
</dbReference>
<name>A0AA39RH83_ACESA</name>
<reference evidence="3" key="2">
    <citation type="submission" date="2023-06" db="EMBL/GenBank/DDBJ databases">
        <authorList>
            <person name="Swenson N.G."/>
            <person name="Wegrzyn J.L."/>
            <person name="Mcevoy S.L."/>
        </authorList>
    </citation>
    <scope>NUCLEOTIDE SEQUENCE</scope>
    <source>
        <strain evidence="3">NS2018</strain>
        <tissue evidence="3">Leaf</tissue>
    </source>
</reference>
<dbReference type="InterPro" id="IPR016024">
    <property type="entry name" value="ARM-type_fold"/>
</dbReference>
<protein>
    <recommendedName>
        <fullName evidence="5">AP-5 complex subunit beta-1</fullName>
    </recommendedName>
</protein>
<dbReference type="EMBL" id="JAUESC010000387">
    <property type="protein sequence ID" value="KAK0573604.1"/>
    <property type="molecule type" value="Genomic_DNA"/>
</dbReference>
<dbReference type="AlphaFoldDB" id="A0AA39RH83"/>
<proteinExistence type="predicted"/>
<evidence type="ECO:0008006" key="5">
    <source>
        <dbReference type="Google" id="ProtNLM"/>
    </source>
</evidence>
<organism evidence="3 4">
    <name type="scientific">Acer saccharum</name>
    <name type="common">Sugar maple</name>
    <dbReference type="NCBI Taxonomy" id="4024"/>
    <lineage>
        <taxon>Eukaryota</taxon>
        <taxon>Viridiplantae</taxon>
        <taxon>Streptophyta</taxon>
        <taxon>Embryophyta</taxon>
        <taxon>Tracheophyta</taxon>
        <taxon>Spermatophyta</taxon>
        <taxon>Magnoliopsida</taxon>
        <taxon>eudicotyledons</taxon>
        <taxon>Gunneridae</taxon>
        <taxon>Pentapetalae</taxon>
        <taxon>rosids</taxon>
        <taxon>malvids</taxon>
        <taxon>Sapindales</taxon>
        <taxon>Sapindaceae</taxon>
        <taxon>Hippocastanoideae</taxon>
        <taxon>Acereae</taxon>
        <taxon>Acer</taxon>
    </lineage>
</organism>
<feature type="domain" description="AP5B1 middle" evidence="1">
    <location>
        <begin position="362"/>
        <end position="759"/>
    </location>
</feature>
<accession>A0AA39RH83</accession>
<dbReference type="SUPFAM" id="SSF48371">
    <property type="entry name" value="ARM repeat"/>
    <property type="match status" value="1"/>
</dbReference>
<dbReference type="InterPro" id="IPR048979">
    <property type="entry name" value="AP5B1_middle"/>
</dbReference>
<evidence type="ECO:0000259" key="1">
    <source>
        <dbReference type="Pfam" id="PF21588"/>
    </source>
</evidence>
<comment type="caution">
    <text evidence="3">The sequence shown here is derived from an EMBL/GenBank/DDBJ whole genome shotgun (WGS) entry which is preliminary data.</text>
</comment>
<dbReference type="PANTHER" id="PTHR34033:SF1">
    <property type="entry name" value="AP-5 COMPLEX SUBUNIT BETA-1"/>
    <property type="match status" value="1"/>
</dbReference>
<evidence type="ECO:0000313" key="3">
    <source>
        <dbReference type="EMBL" id="KAK0573604.1"/>
    </source>
</evidence>
<dbReference type="GO" id="GO:0016197">
    <property type="term" value="P:endosomal transport"/>
    <property type="evidence" value="ECO:0007669"/>
    <property type="project" value="InterPro"/>
</dbReference>
<keyword evidence="4" id="KW-1185">Reference proteome</keyword>
<sequence length="1252" mass="141255">MESQRSQALTLMRLESRRNPRWSTLPLGIYLSGTEESKSEASRVWERIHPNQGRISSSILITFTSVSLRSLFNCVCHQFNLLFSFQSTISNSIANINVSNFLNPKHSSSLSRSLVFMQGMADRAAASSLKPLSWQDWETLMEDFQYGGARLDKWTSDYPIPTIVDLALSSLPKKDFPLKLSLLIFLEEFSLTFFSHPRPQNPSLDRLIGTLRFIIQSPVDNFQITYSFKEQIMISTTSILISIDAFQSYDIRYAENVIELLLTVINRPNHGLDRQTRAIACECLRQLEICYPGLLSDIAGHLWTLCQSERTHASQSYILLFTAVIYNVVNQKLNVSILNTSVPLVPFTAPQLMLPSSSGLNYKELRRAMAFLLEWPQVLTPCAMLEFLGMIMPVAVALELQPSMLKVQFFGMIYSFDPVLSHVVLIMCLHLFDALDGQEFDIVKRLMLVSKETQQYLVFRLLVVHWLLGFWNKLILRKETGKTNSIVELGLRFHLSVFDPLALKALKLDLLAFCMVYLDILKSESVSSEEVGDRKSVVKLFEDGLVSVAAYKWLPPSSTETAVAFRTFHKFLIGASSHTDTDPSTTRILMESTIFHTLQGMLVDMMLEFQRLVLVIAAFIDRLLGCQKHRWLGERLLQTVDEHLLPKVIVDYRLVSYFPVFDRIAENDTIPPGGLLELLTKFMDFLVEKHGPDTGLKSWSQGSKVLGNCRTMLMNHRSSRLFIGLSRLLTFTCLYFPDLEIRDHARIYLRLLICVPGGKLRSVLNLGEQLLSIAPSTHSSSFFNVQSPRHYHDIKKSKNMSSYIHLERVIPLLVKQSWSLSLSTMGIGSDKSGFLDSVKDTPAIVDEREFDGNINDQVMSETESSINYPKMSETEKIDRPLEPLRVMDSKISEILGILRRHFSCIPDFRHMTGLKVRISCNLRFESEPFTRLWGGDSSTSVLDDVDALPAVYATVLKFSSSAPYGSISSGHIPFLLGEPARKGYISGQMPSLDDVAIDNGSGEEETFRASVTIDLEPREPTPGLVDVFIETNAENGQIIHGQLQSITVGMEDMFLRAIVPPDIPEDVIPGYYSDLFNALWEACGTSSNIGRETFPLKGGKGVAAINGIRSVRLLEVPAESLIRAIECYLAPFVVSVSGEQLINMVKDGGVIRDVSWKDVVSDSFLDLSTPVTDAERGPLHLTYFGNEDERESQVNISKRNMGSFHILIFLPPRFHLLFQMEVCDVSTLVRIRTDHWPCLAYVDDYLEALFFT</sequence>
<feature type="domain" description="AP5B1 C-terminal" evidence="2">
    <location>
        <begin position="1196"/>
        <end position="1248"/>
    </location>
</feature>
<dbReference type="Pfam" id="PF21590">
    <property type="entry name" value="AP5B1_C"/>
    <property type="match status" value="1"/>
</dbReference>
<gene>
    <name evidence="3" type="ORF">LWI29_010712</name>
</gene>
<evidence type="ECO:0000313" key="4">
    <source>
        <dbReference type="Proteomes" id="UP001168877"/>
    </source>
</evidence>
<dbReference type="PANTHER" id="PTHR34033">
    <property type="entry name" value="AP-5 COMPLEX SUBUNIT BETA-1"/>
    <property type="match status" value="1"/>
</dbReference>
<dbReference type="GO" id="GO:0030119">
    <property type="term" value="C:AP-type membrane coat adaptor complex"/>
    <property type="evidence" value="ECO:0007669"/>
    <property type="project" value="TreeGrafter"/>
</dbReference>
<dbReference type="Pfam" id="PF21588">
    <property type="entry name" value="AP5B1_middle"/>
    <property type="match status" value="1"/>
</dbReference>